<keyword evidence="3" id="KW-1185">Reference proteome</keyword>
<proteinExistence type="predicted"/>
<feature type="region of interest" description="Disordered" evidence="1">
    <location>
        <begin position="797"/>
        <end position="931"/>
    </location>
</feature>
<dbReference type="KEGG" id="cre:CHLRE_12g511350v5"/>
<sequence length="931" mass="93476">MSRSSQPLDGLAIIAGAAHKHDAKDRLRSSFKHSMGSAAASTPGDISPRARPHTADSSRPKLVQGDYTYTTARRNLTIASQQLGSDLLPAEAVLAAAANGSAGAPLGVPAMRPASASANATNLAAWKAYGSPSARGQARPAPPPTPSHVNTNPHMFSSISSKPPRVQALGGGFRLQRPHSAPSTGPANGGVPYSEHHYQHHHLAHTHYAAQPGSPSSPGARPPHSPGSLPPRHPGSPTRNGRKGRNGLSPTTTRPANPAVLGVEVPDPLGGGKTDSGKVMFEYTLPTDPYSKFLWEEQARKARASMSRHLANMAVAASVNGGGASGATGGGGSTGGSRPGSALRSGSVPATPMGSGAGGGGGGGMNGWTSSPMSTVSAVVAGGGGGVSSPGVGMRARFSSATIAAMHRRGPDHRPHLVVGFAAPDIAEDTTLPGPGDPRWAYTRLGRTQIDRLQAALKISDQPLASRPTSAPTLALRIAGRSADLATGGWGITGGAGADNTQDLGSPGLPPVSERPEEEDRVVYTGGVGGRVPRFSGAPAAGPGLDIGHSPRFAGGEAPPLPPRRPSSGSAHGGLSASVSAAVAAVADAAGSGPVGGVRGSSAGRGRELAPNPRVDLRAYLADEQAEAAAAQAEAVAAAAAMAEQEDVPGDRYTPEGDGDAYPEHEGVDVEAQGQEGQEQAADPYLHGDEAAEADAAVNAAAAAVAEAMQSIPVPADDLAAKLAAVAAEREEAVEGEEAAHAVGENGMEELVPEQAAEAEAQSYEQRHADANGEDALRALHGSVPVRANGRYGAAADADQYGEGGEEGEAAVGDQDGCMVGDDEEGGGGAEGYSEAVVEDDGAGEGEEDVALSSLPFERVGSLGTRRTPSGHLRPTSARPTSARPSAASPARGSSGRMQRQGSGVGAASDGFDGGMGVIHEQSETAADMDA</sequence>
<feature type="region of interest" description="Disordered" evidence="1">
    <location>
        <begin position="490"/>
        <end position="574"/>
    </location>
</feature>
<feature type="compositionally biased region" description="Gly residues" evidence="1">
    <location>
        <begin position="326"/>
        <end position="338"/>
    </location>
</feature>
<dbReference type="EMBL" id="CM008973">
    <property type="protein sequence ID" value="PNW74755.1"/>
    <property type="molecule type" value="Genomic_DNA"/>
</dbReference>
<dbReference type="OrthoDB" id="548567at2759"/>
<feature type="region of interest" description="Disordered" evidence="1">
    <location>
        <begin position="130"/>
        <end position="194"/>
    </location>
</feature>
<feature type="compositionally biased region" description="Acidic residues" evidence="1">
    <location>
        <begin position="837"/>
        <end position="850"/>
    </location>
</feature>
<feature type="region of interest" description="Disordered" evidence="1">
    <location>
        <begin position="641"/>
        <end position="665"/>
    </location>
</feature>
<dbReference type="RefSeq" id="XP_001690877.2">
    <property type="nucleotide sequence ID" value="XM_001690825.2"/>
</dbReference>
<dbReference type="OMA" id="PRWAYTR"/>
<dbReference type="AlphaFoldDB" id="A0A2K3D2K7"/>
<reference evidence="2 3" key="1">
    <citation type="journal article" date="2007" name="Science">
        <title>The Chlamydomonas genome reveals the evolution of key animal and plant functions.</title>
        <authorList>
            <person name="Merchant S.S."/>
            <person name="Prochnik S.E."/>
            <person name="Vallon O."/>
            <person name="Harris E.H."/>
            <person name="Karpowicz S.J."/>
            <person name="Witman G.B."/>
            <person name="Terry A."/>
            <person name="Salamov A."/>
            <person name="Fritz-Laylin L.K."/>
            <person name="Marechal-Drouard L."/>
            <person name="Marshall W.F."/>
            <person name="Qu L.H."/>
            <person name="Nelson D.R."/>
            <person name="Sanderfoot A.A."/>
            <person name="Spalding M.H."/>
            <person name="Kapitonov V.V."/>
            <person name="Ren Q."/>
            <person name="Ferris P."/>
            <person name="Lindquist E."/>
            <person name="Shapiro H."/>
            <person name="Lucas S.M."/>
            <person name="Grimwood J."/>
            <person name="Schmutz J."/>
            <person name="Cardol P."/>
            <person name="Cerutti H."/>
            <person name="Chanfreau G."/>
            <person name="Chen C.L."/>
            <person name="Cognat V."/>
            <person name="Croft M.T."/>
            <person name="Dent R."/>
            <person name="Dutcher S."/>
            <person name="Fernandez E."/>
            <person name="Fukuzawa H."/>
            <person name="Gonzalez-Ballester D."/>
            <person name="Gonzalez-Halphen D."/>
            <person name="Hallmann A."/>
            <person name="Hanikenne M."/>
            <person name="Hippler M."/>
            <person name="Inwood W."/>
            <person name="Jabbari K."/>
            <person name="Kalanon M."/>
            <person name="Kuras R."/>
            <person name="Lefebvre P.A."/>
            <person name="Lemaire S.D."/>
            <person name="Lobanov A.V."/>
            <person name="Lohr M."/>
            <person name="Manuell A."/>
            <person name="Meier I."/>
            <person name="Mets L."/>
            <person name="Mittag M."/>
            <person name="Mittelmeier T."/>
            <person name="Moroney J.V."/>
            <person name="Moseley J."/>
            <person name="Napoli C."/>
            <person name="Nedelcu A.M."/>
            <person name="Niyogi K."/>
            <person name="Novoselov S.V."/>
            <person name="Paulsen I.T."/>
            <person name="Pazour G."/>
            <person name="Purton S."/>
            <person name="Ral J.P."/>
            <person name="Riano-Pachon D.M."/>
            <person name="Riekhof W."/>
            <person name="Rymarquis L."/>
            <person name="Schroda M."/>
            <person name="Stern D."/>
            <person name="Umen J."/>
            <person name="Willows R."/>
            <person name="Wilson N."/>
            <person name="Zimmer S.L."/>
            <person name="Allmer J."/>
            <person name="Balk J."/>
            <person name="Bisova K."/>
            <person name="Chen C.J."/>
            <person name="Elias M."/>
            <person name="Gendler K."/>
            <person name="Hauser C."/>
            <person name="Lamb M.R."/>
            <person name="Ledford H."/>
            <person name="Long J.C."/>
            <person name="Minagawa J."/>
            <person name="Page M.D."/>
            <person name="Pan J."/>
            <person name="Pootakham W."/>
            <person name="Roje S."/>
            <person name="Rose A."/>
            <person name="Stahlberg E."/>
            <person name="Terauchi A.M."/>
            <person name="Yang P."/>
            <person name="Ball S."/>
            <person name="Bowler C."/>
            <person name="Dieckmann C.L."/>
            <person name="Gladyshev V.N."/>
            <person name="Green P."/>
            <person name="Jorgensen R."/>
            <person name="Mayfield S."/>
            <person name="Mueller-Roeber B."/>
            <person name="Rajamani S."/>
            <person name="Sayre R.T."/>
            <person name="Brokstein P."/>
            <person name="Dubchak I."/>
            <person name="Goodstein D."/>
            <person name="Hornick L."/>
            <person name="Huang Y.W."/>
            <person name="Jhaveri J."/>
            <person name="Luo Y."/>
            <person name="Martinez D."/>
            <person name="Ngau W.C."/>
            <person name="Otillar B."/>
            <person name="Poliakov A."/>
            <person name="Porter A."/>
            <person name="Szajkowski L."/>
            <person name="Werner G."/>
            <person name="Zhou K."/>
            <person name="Grigoriev I.V."/>
            <person name="Rokhsar D.S."/>
            <person name="Grossman A.R."/>
        </authorList>
    </citation>
    <scope>NUCLEOTIDE SEQUENCE [LARGE SCALE GENOMIC DNA]</scope>
    <source>
        <strain evidence="3">CC-503</strain>
    </source>
</reference>
<feature type="compositionally biased region" description="Polar residues" evidence="1">
    <location>
        <begin position="147"/>
        <end position="161"/>
    </location>
</feature>
<dbReference type="Proteomes" id="UP000006906">
    <property type="component" value="Chromosome 12"/>
</dbReference>
<dbReference type="PaxDb" id="3055-EDP05323"/>
<organism evidence="2 3">
    <name type="scientific">Chlamydomonas reinhardtii</name>
    <name type="common">Chlamydomonas smithii</name>
    <dbReference type="NCBI Taxonomy" id="3055"/>
    <lineage>
        <taxon>Eukaryota</taxon>
        <taxon>Viridiplantae</taxon>
        <taxon>Chlorophyta</taxon>
        <taxon>core chlorophytes</taxon>
        <taxon>Chlorophyceae</taxon>
        <taxon>CS clade</taxon>
        <taxon>Chlamydomonadales</taxon>
        <taxon>Chlamydomonadaceae</taxon>
        <taxon>Chlamydomonas</taxon>
    </lineage>
</organism>
<feature type="compositionally biased region" description="Low complexity" evidence="1">
    <location>
        <begin position="810"/>
        <end position="820"/>
    </location>
</feature>
<feature type="region of interest" description="Disordered" evidence="1">
    <location>
        <begin position="24"/>
        <end position="61"/>
    </location>
</feature>
<dbReference type="GeneID" id="5716583"/>
<evidence type="ECO:0000313" key="2">
    <source>
        <dbReference type="EMBL" id="PNW74755.1"/>
    </source>
</evidence>
<evidence type="ECO:0000313" key="3">
    <source>
        <dbReference type="Proteomes" id="UP000006906"/>
    </source>
</evidence>
<feature type="compositionally biased region" description="Low complexity" evidence="1">
    <location>
        <begin position="874"/>
        <end position="902"/>
    </location>
</feature>
<feature type="region of interest" description="Disordered" evidence="1">
    <location>
        <begin position="326"/>
        <end position="370"/>
    </location>
</feature>
<feature type="region of interest" description="Disordered" evidence="1">
    <location>
        <begin position="208"/>
        <end position="275"/>
    </location>
</feature>
<feature type="compositionally biased region" description="Low complexity" evidence="1">
    <location>
        <begin position="208"/>
        <end position="219"/>
    </location>
</feature>
<protein>
    <submittedName>
        <fullName evidence="2">Uncharacterized protein</fullName>
    </submittedName>
</protein>
<dbReference type="InParanoid" id="A0A2K3D2K7"/>
<gene>
    <name evidence="2" type="ORF">CHLRE_12g511350v5</name>
</gene>
<evidence type="ECO:0000256" key="1">
    <source>
        <dbReference type="SAM" id="MobiDB-lite"/>
    </source>
</evidence>
<name>A0A2K3D2K7_CHLRE</name>
<feature type="compositionally biased region" description="Pro residues" evidence="1">
    <location>
        <begin position="220"/>
        <end position="234"/>
    </location>
</feature>
<dbReference type="ExpressionAtlas" id="A0A2K3D2K7">
    <property type="expression patterns" value="differential"/>
</dbReference>
<dbReference type="Gramene" id="PNW74755">
    <property type="protein sequence ID" value="PNW74755"/>
    <property type="gene ID" value="CHLRE_12g511350v5"/>
</dbReference>
<feature type="compositionally biased region" description="Gly residues" evidence="1">
    <location>
        <begin position="355"/>
        <end position="366"/>
    </location>
</feature>
<accession>A0A2K3D2K7</accession>
<feature type="region of interest" description="Disordered" evidence="1">
    <location>
        <begin position="590"/>
        <end position="610"/>
    </location>
</feature>